<name>T1AE47_9ZZZZ</name>
<reference evidence="2" key="1">
    <citation type="submission" date="2013-08" db="EMBL/GenBank/DDBJ databases">
        <authorList>
            <person name="Mendez C."/>
            <person name="Richter M."/>
            <person name="Ferrer M."/>
            <person name="Sanchez J."/>
        </authorList>
    </citation>
    <scope>NUCLEOTIDE SEQUENCE</scope>
</reference>
<accession>T1AE47</accession>
<dbReference type="Gene3D" id="3.40.718.10">
    <property type="entry name" value="Isopropylmalate Dehydrogenase"/>
    <property type="match status" value="1"/>
</dbReference>
<dbReference type="AlphaFoldDB" id="T1AE47"/>
<sequence>FYGIGKEYPDVAADDAHTDAMTQWLISKPETFDVMVTENLFWRHNIR</sequence>
<gene>
    <name evidence="2" type="ORF">B2A_05959</name>
</gene>
<proteinExistence type="predicted"/>
<feature type="domain" description="Isopropylmalate dehydrogenase-like" evidence="1">
    <location>
        <begin position="6"/>
        <end position="41"/>
    </location>
</feature>
<organism evidence="2">
    <name type="scientific">mine drainage metagenome</name>
    <dbReference type="NCBI Taxonomy" id="410659"/>
    <lineage>
        <taxon>unclassified sequences</taxon>
        <taxon>metagenomes</taxon>
        <taxon>ecological metagenomes</taxon>
    </lineage>
</organism>
<evidence type="ECO:0000259" key="1">
    <source>
        <dbReference type="Pfam" id="PF00180"/>
    </source>
</evidence>
<evidence type="ECO:0000313" key="2">
    <source>
        <dbReference type="EMBL" id="EQD54898.1"/>
    </source>
</evidence>
<dbReference type="Pfam" id="PF00180">
    <property type="entry name" value="Iso_dh"/>
    <property type="match status" value="1"/>
</dbReference>
<protein>
    <recommendedName>
        <fullName evidence="1">Isopropylmalate dehydrogenase-like domain-containing protein</fullName>
    </recommendedName>
</protein>
<reference evidence="2" key="2">
    <citation type="journal article" date="2014" name="ISME J.">
        <title>Microbial stratification in low pH oxic and suboxic macroscopic growths along an acid mine drainage.</title>
        <authorList>
            <person name="Mendez-Garcia C."/>
            <person name="Mesa V."/>
            <person name="Sprenger R.R."/>
            <person name="Richter M."/>
            <person name="Diez M.S."/>
            <person name="Solano J."/>
            <person name="Bargiela R."/>
            <person name="Golyshina O.V."/>
            <person name="Manteca A."/>
            <person name="Ramos J.L."/>
            <person name="Gallego J.R."/>
            <person name="Llorente I."/>
            <person name="Martins Dos Santos V.A."/>
            <person name="Jensen O.N."/>
            <person name="Pelaez A.I."/>
            <person name="Sanchez J."/>
            <person name="Ferrer M."/>
        </authorList>
    </citation>
    <scope>NUCLEOTIDE SEQUENCE</scope>
</reference>
<comment type="caution">
    <text evidence="2">The sequence shown here is derived from an EMBL/GenBank/DDBJ whole genome shotgun (WGS) entry which is preliminary data.</text>
</comment>
<dbReference type="SUPFAM" id="SSF53659">
    <property type="entry name" value="Isocitrate/Isopropylmalate dehydrogenase-like"/>
    <property type="match status" value="1"/>
</dbReference>
<dbReference type="EMBL" id="AUZZ01004172">
    <property type="protein sequence ID" value="EQD54898.1"/>
    <property type="molecule type" value="Genomic_DNA"/>
</dbReference>
<dbReference type="InterPro" id="IPR024084">
    <property type="entry name" value="IsoPropMal-DH-like_dom"/>
</dbReference>
<feature type="non-terminal residue" evidence="2">
    <location>
        <position position="1"/>
    </location>
</feature>